<reference evidence="2" key="1">
    <citation type="journal article" date="2021" name="Evol. Appl.">
        <title>The genome of the Pyrenean desman and the effects of bottlenecks and inbreeding on the genomic landscape of an endangered species.</title>
        <authorList>
            <person name="Escoda L."/>
            <person name="Castresana J."/>
        </authorList>
    </citation>
    <scope>NUCLEOTIDE SEQUENCE</scope>
    <source>
        <strain evidence="2">IBE-C5619</strain>
    </source>
</reference>
<dbReference type="SUPFAM" id="SSF47954">
    <property type="entry name" value="Cyclin-like"/>
    <property type="match status" value="1"/>
</dbReference>
<name>A0A8J6DY57_GALPY</name>
<gene>
    <name evidence="2" type="ORF">J0S82_017687</name>
</gene>
<dbReference type="InterPro" id="IPR015030">
    <property type="entry name" value="RB_C"/>
</dbReference>
<dbReference type="Proteomes" id="UP000700334">
    <property type="component" value="Unassembled WGS sequence"/>
</dbReference>
<dbReference type="GO" id="GO:0000977">
    <property type="term" value="F:RNA polymerase II transcription regulatory region sequence-specific DNA binding"/>
    <property type="evidence" value="ECO:0007669"/>
    <property type="project" value="TreeGrafter"/>
</dbReference>
<dbReference type="Pfam" id="PF08934">
    <property type="entry name" value="Rb_C"/>
    <property type="match status" value="1"/>
</dbReference>
<dbReference type="GO" id="GO:2000134">
    <property type="term" value="P:negative regulation of G1/S transition of mitotic cell cycle"/>
    <property type="evidence" value="ECO:0007669"/>
    <property type="project" value="TreeGrafter"/>
</dbReference>
<dbReference type="AlphaFoldDB" id="A0A8J6DY57"/>
<dbReference type="Gene3D" id="1.10.472.10">
    <property type="entry name" value="Cyclin-like"/>
    <property type="match status" value="1"/>
</dbReference>
<organism evidence="2 3">
    <name type="scientific">Galemys pyrenaicus</name>
    <name type="common">Iberian desman</name>
    <name type="synonym">Pyrenean desman</name>
    <dbReference type="NCBI Taxonomy" id="202257"/>
    <lineage>
        <taxon>Eukaryota</taxon>
        <taxon>Metazoa</taxon>
        <taxon>Chordata</taxon>
        <taxon>Craniata</taxon>
        <taxon>Vertebrata</taxon>
        <taxon>Euteleostomi</taxon>
        <taxon>Mammalia</taxon>
        <taxon>Eutheria</taxon>
        <taxon>Laurasiatheria</taxon>
        <taxon>Eulipotyphla</taxon>
        <taxon>Talpidae</taxon>
        <taxon>Galemys</taxon>
    </lineage>
</organism>
<feature type="domain" description="Retinoblastoma-associated protein C-terminal" evidence="1">
    <location>
        <begin position="31"/>
        <end position="92"/>
    </location>
</feature>
<dbReference type="GO" id="GO:0035189">
    <property type="term" value="C:Rb-E2F complex"/>
    <property type="evidence" value="ECO:0007669"/>
    <property type="project" value="TreeGrafter"/>
</dbReference>
<dbReference type="OrthoDB" id="844594at2759"/>
<keyword evidence="3" id="KW-1185">Reference proteome</keyword>
<protein>
    <submittedName>
        <fullName evidence="2">Retinoblastoma-associated protein</fullName>
    </submittedName>
</protein>
<dbReference type="PANTHER" id="PTHR13742:SF36">
    <property type="entry name" value="RETINOBLASTOMA-ASSOCIATED PROTEIN"/>
    <property type="match status" value="1"/>
</dbReference>
<comment type="caution">
    <text evidence="2">The sequence shown here is derived from an EMBL/GenBank/DDBJ whole genome shotgun (WGS) entry which is preliminary data.</text>
</comment>
<dbReference type="EMBL" id="JAGFMF010011380">
    <property type="protein sequence ID" value="KAG8524709.1"/>
    <property type="molecule type" value="Genomic_DNA"/>
</dbReference>
<dbReference type="GO" id="GO:0048667">
    <property type="term" value="P:cell morphogenesis involved in neuron differentiation"/>
    <property type="evidence" value="ECO:0007669"/>
    <property type="project" value="TreeGrafter"/>
</dbReference>
<feature type="non-terminal residue" evidence="2">
    <location>
        <position position="1"/>
    </location>
</feature>
<proteinExistence type="predicted"/>
<dbReference type="PANTHER" id="PTHR13742">
    <property type="entry name" value="RETINOBLASTOMA-ASSOCIATED PROTEIN RB -RELATED"/>
    <property type="match status" value="1"/>
</dbReference>
<evidence type="ECO:0000313" key="3">
    <source>
        <dbReference type="Proteomes" id="UP000700334"/>
    </source>
</evidence>
<accession>A0A8J6DY57</accession>
<dbReference type="GO" id="GO:0006357">
    <property type="term" value="P:regulation of transcription by RNA polymerase II"/>
    <property type="evidence" value="ECO:0007669"/>
    <property type="project" value="InterPro"/>
</dbReference>
<evidence type="ECO:0000313" key="2">
    <source>
        <dbReference type="EMBL" id="KAG8524709.1"/>
    </source>
</evidence>
<sequence length="92" mass="10531">TFKRVLIREEEYDSIIVFYNSVFMQRLKTNILQYASTRPPTLSPIPHIPRSPYKFSSSPLRMPGGNIYISPLKNSCKISEGLPTPTKMTPRS</sequence>
<evidence type="ECO:0000259" key="1">
    <source>
        <dbReference type="Pfam" id="PF08934"/>
    </source>
</evidence>
<dbReference type="GO" id="GO:0000785">
    <property type="term" value="C:chromatin"/>
    <property type="evidence" value="ECO:0007669"/>
    <property type="project" value="TreeGrafter"/>
</dbReference>
<dbReference type="GO" id="GO:0031175">
    <property type="term" value="P:neuron projection development"/>
    <property type="evidence" value="ECO:0007669"/>
    <property type="project" value="TreeGrafter"/>
</dbReference>
<dbReference type="InterPro" id="IPR028309">
    <property type="entry name" value="RB_fam"/>
</dbReference>
<dbReference type="InterPro" id="IPR036915">
    <property type="entry name" value="Cyclin-like_sf"/>
</dbReference>
<feature type="non-terminal residue" evidence="2">
    <location>
        <position position="92"/>
    </location>
</feature>